<evidence type="ECO:0000313" key="1">
    <source>
        <dbReference type="EMBL" id="HGK63670.1"/>
    </source>
</evidence>
<dbReference type="EMBL" id="DTDR01000094">
    <property type="protein sequence ID" value="HGK63670.1"/>
    <property type="molecule type" value="Genomic_DNA"/>
</dbReference>
<gene>
    <name evidence="1" type="ORF">ENU74_03655</name>
</gene>
<comment type="caution">
    <text evidence="1">The sequence shown here is derived from an EMBL/GenBank/DDBJ whole genome shotgun (WGS) entry which is preliminary data.</text>
</comment>
<evidence type="ECO:0008006" key="2">
    <source>
        <dbReference type="Google" id="ProtNLM"/>
    </source>
</evidence>
<name>A0A7V3ZVF2_UNCW3</name>
<dbReference type="AlphaFoldDB" id="A0A7V3ZVF2"/>
<reference evidence="1" key="1">
    <citation type="journal article" date="2020" name="mSystems">
        <title>Genome- and Community-Level Interaction Insights into Carbon Utilization and Element Cycling Functions of Hydrothermarchaeota in Hydrothermal Sediment.</title>
        <authorList>
            <person name="Zhou Z."/>
            <person name="Liu Y."/>
            <person name="Xu W."/>
            <person name="Pan J."/>
            <person name="Luo Z.H."/>
            <person name="Li M."/>
        </authorList>
    </citation>
    <scope>NUCLEOTIDE SEQUENCE [LARGE SCALE GENOMIC DNA]</scope>
    <source>
        <strain evidence="1">SpSt-697</strain>
    </source>
</reference>
<accession>A0A7V3ZVF2</accession>
<protein>
    <recommendedName>
        <fullName evidence="2">FMN-binding protein</fullName>
    </recommendedName>
</protein>
<proteinExistence type="predicted"/>
<organism evidence="1">
    <name type="scientific">candidate division WOR-3 bacterium</name>
    <dbReference type="NCBI Taxonomy" id="2052148"/>
    <lineage>
        <taxon>Bacteria</taxon>
        <taxon>Bacteria division WOR-3</taxon>
    </lineage>
</organism>
<sequence length="178" mass="21062">MRKLVFILIFYQLIFSGLCLWRNPDRDIKKIFPKATHYKSIIRKYNKKEKEKIEKLIGKNLDIDETEFTFYQIFANKKRIGTVLTHTEKGEYGAIEVVIGLDTLRKVIKVLIQRDREIKSKELRSENFLKQFEERSFKDTIEVNKTIKPIKGAEKASKAIAFSVKKMLIVYEVLKEEK</sequence>